<evidence type="ECO:0000256" key="2">
    <source>
        <dbReference type="ARBA" id="ARBA00023125"/>
    </source>
</evidence>
<evidence type="ECO:0000256" key="1">
    <source>
        <dbReference type="ARBA" id="ARBA00023015"/>
    </source>
</evidence>
<dbReference type="OrthoDB" id="6619319at2"/>
<dbReference type="RefSeq" id="WP_126948513.1">
    <property type="nucleotide sequence ID" value="NZ_RZHG01000026.1"/>
</dbReference>
<dbReference type="InterPro" id="IPR010982">
    <property type="entry name" value="Lambda_DNA-bd_dom_sf"/>
</dbReference>
<accession>A0A433KH34</accession>
<dbReference type="InterPro" id="IPR000843">
    <property type="entry name" value="HTH_LacI"/>
</dbReference>
<keyword evidence="2" id="KW-0238">DNA-binding</keyword>
<dbReference type="Gene3D" id="1.10.260.40">
    <property type="entry name" value="lambda repressor-like DNA-binding domains"/>
    <property type="match status" value="1"/>
</dbReference>
<protein>
    <submittedName>
        <fullName evidence="5">LacI family transcriptional regulator</fullName>
    </submittedName>
</protein>
<dbReference type="InterPro" id="IPR028082">
    <property type="entry name" value="Peripla_BP_I"/>
</dbReference>
<organism evidence="5 6">
    <name type="scientific">Vreelandella andesensis</name>
    <dbReference type="NCBI Taxonomy" id="447567"/>
    <lineage>
        <taxon>Bacteria</taxon>
        <taxon>Pseudomonadati</taxon>
        <taxon>Pseudomonadota</taxon>
        <taxon>Gammaproteobacteria</taxon>
        <taxon>Oceanospirillales</taxon>
        <taxon>Halomonadaceae</taxon>
        <taxon>Vreelandella</taxon>
    </lineage>
</organism>
<sequence length="342" mass="36843">MNKPLKNILLADVAQEAGVSTASVSRVLNRAPHVSKQLRSRVETAIEKLGYVPHGSARALASRRIGAIGALVPTLDNAIFSTGINCLEQRLKHHDYRLLIATYRYDLDDELEALHTLIQQGVDGMVLIGHDHRPSALTTLTRRQLPFLTCWHSIDDANWPSIGFDNTAPAHALAEHLLSLGHRLLAVVGAPTEGNDRARARLQGFIQATERAGCPIPPERIITVAYGIAEGFQAFEALMRLKPPPTAILCGNDILAFGVMLAAQRAGVRIPDDLSVTGFDDLPQARFMTPALTTVAVPAADIGHQVADALVARIAGETPAHRQLLDAPLVIRESTGPLNTTA</sequence>
<comment type="caution">
    <text evidence="5">The sequence shown here is derived from an EMBL/GenBank/DDBJ whole genome shotgun (WGS) entry which is preliminary data.</text>
</comment>
<keyword evidence="3" id="KW-0804">Transcription</keyword>
<reference evidence="5 6" key="1">
    <citation type="submission" date="2018-12" db="EMBL/GenBank/DDBJ databases">
        <title>three novel Halomonas strain isolated from plants.</title>
        <authorList>
            <person name="Sun C."/>
        </authorList>
    </citation>
    <scope>NUCLEOTIDE SEQUENCE [LARGE SCALE GENOMIC DNA]</scope>
    <source>
        <strain evidence="5 6">DSM 19434</strain>
    </source>
</reference>
<dbReference type="PROSITE" id="PS00356">
    <property type="entry name" value="HTH_LACI_1"/>
    <property type="match status" value="1"/>
</dbReference>
<gene>
    <name evidence="5" type="ORF">ELY33_13920</name>
</gene>
<proteinExistence type="predicted"/>
<dbReference type="GO" id="GO:0000976">
    <property type="term" value="F:transcription cis-regulatory region binding"/>
    <property type="evidence" value="ECO:0007669"/>
    <property type="project" value="TreeGrafter"/>
</dbReference>
<dbReference type="InterPro" id="IPR046335">
    <property type="entry name" value="LacI/GalR-like_sensor"/>
</dbReference>
<dbReference type="SMART" id="SM00354">
    <property type="entry name" value="HTH_LACI"/>
    <property type="match status" value="1"/>
</dbReference>
<dbReference type="AlphaFoldDB" id="A0A433KH34"/>
<dbReference type="Proteomes" id="UP000287336">
    <property type="component" value="Unassembled WGS sequence"/>
</dbReference>
<dbReference type="CDD" id="cd01392">
    <property type="entry name" value="HTH_LacI"/>
    <property type="match status" value="1"/>
</dbReference>
<keyword evidence="6" id="KW-1185">Reference proteome</keyword>
<keyword evidence="1" id="KW-0805">Transcription regulation</keyword>
<dbReference type="PANTHER" id="PTHR30146">
    <property type="entry name" value="LACI-RELATED TRANSCRIPTIONAL REPRESSOR"/>
    <property type="match status" value="1"/>
</dbReference>
<dbReference type="SUPFAM" id="SSF47413">
    <property type="entry name" value="lambda repressor-like DNA-binding domains"/>
    <property type="match status" value="1"/>
</dbReference>
<evidence type="ECO:0000313" key="6">
    <source>
        <dbReference type="Proteomes" id="UP000287336"/>
    </source>
</evidence>
<dbReference type="CDD" id="cd06273">
    <property type="entry name" value="PBP1_LacI-like"/>
    <property type="match status" value="1"/>
</dbReference>
<evidence type="ECO:0000259" key="4">
    <source>
        <dbReference type="PROSITE" id="PS50932"/>
    </source>
</evidence>
<dbReference type="PANTHER" id="PTHR30146:SF138">
    <property type="entry name" value="TRANSCRIPTIONAL REGULATORY PROTEIN"/>
    <property type="match status" value="1"/>
</dbReference>
<dbReference type="Gene3D" id="3.40.50.2300">
    <property type="match status" value="2"/>
</dbReference>
<dbReference type="PROSITE" id="PS50932">
    <property type="entry name" value="HTH_LACI_2"/>
    <property type="match status" value="1"/>
</dbReference>
<name>A0A433KH34_9GAMM</name>
<dbReference type="SUPFAM" id="SSF53822">
    <property type="entry name" value="Periplasmic binding protein-like I"/>
    <property type="match status" value="1"/>
</dbReference>
<feature type="domain" description="HTH lacI-type" evidence="4">
    <location>
        <begin position="10"/>
        <end position="62"/>
    </location>
</feature>
<evidence type="ECO:0000256" key="3">
    <source>
        <dbReference type="ARBA" id="ARBA00023163"/>
    </source>
</evidence>
<dbReference type="EMBL" id="RZHG01000026">
    <property type="protein sequence ID" value="RUR28292.1"/>
    <property type="molecule type" value="Genomic_DNA"/>
</dbReference>
<dbReference type="Pfam" id="PF00356">
    <property type="entry name" value="LacI"/>
    <property type="match status" value="1"/>
</dbReference>
<dbReference type="Pfam" id="PF13377">
    <property type="entry name" value="Peripla_BP_3"/>
    <property type="match status" value="1"/>
</dbReference>
<evidence type="ECO:0000313" key="5">
    <source>
        <dbReference type="EMBL" id="RUR28292.1"/>
    </source>
</evidence>
<dbReference type="GO" id="GO:0003700">
    <property type="term" value="F:DNA-binding transcription factor activity"/>
    <property type="evidence" value="ECO:0007669"/>
    <property type="project" value="TreeGrafter"/>
</dbReference>